<gene>
    <name evidence="1" type="ORF">P7K49_022422</name>
</gene>
<evidence type="ECO:0000313" key="1">
    <source>
        <dbReference type="EMBL" id="KAK2101074.1"/>
    </source>
</evidence>
<dbReference type="EMBL" id="JASSZA010000010">
    <property type="protein sequence ID" value="KAK2101074.1"/>
    <property type="molecule type" value="Genomic_DNA"/>
</dbReference>
<keyword evidence="2" id="KW-1185">Reference proteome</keyword>
<reference evidence="1 2" key="1">
    <citation type="submission" date="2023-05" db="EMBL/GenBank/DDBJ databases">
        <title>B98-5 Cell Line De Novo Hybrid Assembly: An Optical Mapping Approach.</title>
        <authorList>
            <person name="Kananen K."/>
            <person name="Auerbach J.A."/>
            <person name="Kautto E."/>
            <person name="Blachly J.S."/>
        </authorList>
    </citation>
    <scope>NUCLEOTIDE SEQUENCE [LARGE SCALE GENOMIC DNA]</scope>
    <source>
        <strain evidence="1">B95-8</strain>
        <tissue evidence="1">Cell line</tissue>
    </source>
</reference>
<protein>
    <submittedName>
        <fullName evidence="1">Uncharacterized protein</fullName>
    </submittedName>
</protein>
<dbReference type="Proteomes" id="UP001266305">
    <property type="component" value="Unassembled WGS sequence"/>
</dbReference>
<organism evidence="1 2">
    <name type="scientific">Saguinus oedipus</name>
    <name type="common">Cotton-top tamarin</name>
    <name type="synonym">Oedipomidas oedipus</name>
    <dbReference type="NCBI Taxonomy" id="9490"/>
    <lineage>
        <taxon>Eukaryota</taxon>
        <taxon>Metazoa</taxon>
        <taxon>Chordata</taxon>
        <taxon>Craniata</taxon>
        <taxon>Vertebrata</taxon>
        <taxon>Euteleostomi</taxon>
        <taxon>Mammalia</taxon>
        <taxon>Eutheria</taxon>
        <taxon>Euarchontoglires</taxon>
        <taxon>Primates</taxon>
        <taxon>Haplorrhini</taxon>
        <taxon>Platyrrhini</taxon>
        <taxon>Cebidae</taxon>
        <taxon>Callitrichinae</taxon>
        <taxon>Saguinus</taxon>
    </lineage>
</organism>
<evidence type="ECO:0000313" key="2">
    <source>
        <dbReference type="Proteomes" id="UP001266305"/>
    </source>
</evidence>
<feature type="non-terminal residue" evidence="1">
    <location>
        <position position="1"/>
    </location>
</feature>
<comment type="caution">
    <text evidence="1">The sequence shown here is derived from an EMBL/GenBank/DDBJ whole genome shotgun (WGS) entry which is preliminary data.</text>
</comment>
<sequence length="55" mass="5893">RLGAVVRDQGEAASVQDMVVGSLHWPVEVQEAEVVIAGGTRAHRKRSSAQALLQQ</sequence>
<proteinExistence type="predicted"/>
<accession>A0ABQ9UVC9</accession>
<name>A0ABQ9UVC9_SAGOE</name>
<feature type="non-terminal residue" evidence="1">
    <location>
        <position position="55"/>
    </location>
</feature>